<name>A0ABD3P3G0_9STRA</name>
<evidence type="ECO:0008006" key="3">
    <source>
        <dbReference type="Google" id="ProtNLM"/>
    </source>
</evidence>
<evidence type="ECO:0000313" key="1">
    <source>
        <dbReference type="EMBL" id="KAL3781005.1"/>
    </source>
</evidence>
<accession>A0ABD3P3G0</accession>
<dbReference type="AlphaFoldDB" id="A0ABD3P3G0"/>
<keyword evidence="2" id="KW-1185">Reference proteome</keyword>
<sequence length="114" mass="13376">MRPLFDKGFKPESFANMLMELHSSQFTTECLRHEYKIKGRRMINGLGLPSPVKEKPLVQQSSSNWGLQEHVYITEHNLIRHHLEREVKKCDAEVLITDVSYKESKALYQYKGKQ</sequence>
<protein>
    <recommendedName>
        <fullName evidence="3">Transposase</fullName>
    </recommendedName>
</protein>
<reference evidence="1 2" key="1">
    <citation type="submission" date="2024-10" db="EMBL/GenBank/DDBJ databases">
        <title>Updated reference genomes for cyclostephanoid diatoms.</title>
        <authorList>
            <person name="Roberts W.R."/>
            <person name="Alverson A.J."/>
        </authorList>
    </citation>
    <scope>NUCLEOTIDE SEQUENCE [LARGE SCALE GENOMIC DNA]</scope>
    <source>
        <strain evidence="1 2">AJA010-31</strain>
    </source>
</reference>
<evidence type="ECO:0000313" key="2">
    <source>
        <dbReference type="Proteomes" id="UP001530400"/>
    </source>
</evidence>
<dbReference type="Proteomes" id="UP001530400">
    <property type="component" value="Unassembled WGS sequence"/>
</dbReference>
<gene>
    <name evidence="1" type="ORF">ACHAWO_007466</name>
</gene>
<organism evidence="1 2">
    <name type="scientific">Cyclotella atomus</name>
    <dbReference type="NCBI Taxonomy" id="382360"/>
    <lineage>
        <taxon>Eukaryota</taxon>
        <taxon>Sar</taxon>
        <taxon>Stramenopiles</taxon>
        <taxon>Ochrophyta</taxon>
        <taxon>Bacillariophyta</taxon>
        <taxon>Coscinodiscophyceae</taxon>
        <taxon>Thalassiosirophycidae</taxon>
        <taxon>Stephanodiscales</taxon>
        <taxon>Stephanodiscaceae</taxon>
        <taxon>Cyclotella</taxon>
    </lineage>
</organism>
<comment type="caution">
    <text evidence="1">The sequence shown here is derived from an EMBL/GenBank/DDBJ whole genome shotgun (WGS) entry which is preliminary data.</text>
</comment>
<proteinExistence type="predicted"/>
<dbReference type="EMBL" id="JALLPJ020000866">
    <property type="protein sequence ID" value="KAL3781005.1"/>
    <property type="molecule type" value="Genomic_DNA"/>
</dbReference>